<feature type="site" description="Deprotonates C-terminal active site Cys" evidence="8">
    <location>
        <position position="27"/>
    </location>
</feature>
<comment type="similarity">
    <text evidence="5">Belongs to the thioredoxin family. Plant M-type subfamily.</text>
</comment>
<dbReference type="InterPro" id="IPR005746">
    <property type="entry name" value="Thioredoxin"/>
</dbReference>
<evidence type="ECO:0000256" key="3">
    <source>
        <dbReference type="ARBA" id="ARBA00023157"/>
    </source>
</evidence>
<gene>
    <name evidence="11" type="primary">trxA</name>
    <name evidence="11" type="ORF">RC54_12350</name>
</gene>
<keyword evidence="4 9" id="KW-0676">Redox-active center</keyword>
<dbReference type="PRINTS" id="PR00421">
    <property type="entry name" value="THIOREDOXIN"/>
</dbReference>
<evidence type="ECO:0000313" key="11">
    <source>
        <dbReference type="EMBL" id="AYR24565.1"/>
    </source>
</evidence>
<dbReference type="EMBL" id="CP024996">
    <property type="protein sequence ID" value="AYR24565.1"/>
    <property type="molecule type" value="Genomic_DNA"/>
</dbReference>
<dbReference type="PROSITE" id="PS51352">
    <property type="entry name" value="THIOREDOXIN_2"/>
    <property type="match status" value="1"/>
</dbReference>
<feature type="active site" description="Nucleophile" evidence="8">
    <location>
        <position position="36"/>
    </location>
</feature>
<evidence type="ECO:0000256" key="6">
    <source>
        <dbReference type="NCBIfam" id="TIGR01068"/>
    </source>
</evidence>
<evidence type="ECO:0000256" key="5">
    <source>
        <dbReference type="ARBA" id="ARBA00038056"/>
    </source>
</evidence>
<accession>A0AAD0UBG8</accession>
<proteinExistence type="inferred from homology"/>
<feature type="domain" description="Thioredoxin" evidence="10">
    <location>
        <begin position="1"/>
        <end position="109"/>
    </location>
</feature>
<dbReference type="SUPFAM" id="SSF52833">
    <property type="entry name" value="Thioredoxin-like"/>
    <property type="match status" value="1"/>
</dbReference>
<feature type="disulfide bond" description="Redox-active" evidence="9">
    <location>
        <begin position="33"/>
        <end position="36"/>
    </location>
</feature>
<evidence type="ECO:0000256" key="8">
    <source>
        <dbReference type="PIRSR" id="PIRSR000077-1"/>
    </source>
</evidence>
<protein>
    <recommendedName>
        <fullName evidence="6 7">Thioredoxin</fullName>
    </recommendedName>
</protein>
<name>A0AAD0UBG8_9BURK</name>
<sequence>MSSNIITVTDASFEVDVLQSSQAVLVDFWAPWCMPCKMLAPLLADLAEEFRDTLRIAKINADENKLHMEKYSVRGLPSILLFVDGIERARLVGMQSKTRLVTFIEDQLEL</sequence>
<dbReference type="GO" id="GO:0005737">
    <property type="term" value="C:cytoplasm"/>
    <property type="evidence" value="ECO:0007669"/>
    <property type="project" value="TreeGrafter"/>
</dbReference>
<keyword evidence="2" id="KW-0249">Electron transport</keyword>
<evidence type="ECO:0000256" key="1">
    <source>
        <dbReference type="ARBA" id="ARBA00022448"/>
    </source>
</evidence>
<dbReference type="PIRSF" id="PIRSF000077">
    <property type="entry name" value="Thioredoxin"/>
    <property type="match status" value="1"/>
</dbReference>
<organism evidence="11 12">
    <name type="scientific">Herbaspirillum rubrisubalbicans</name>
    <dbReference type="NCBI Taxonomy" id="80842"/>
    <lineage>
        <taxon>Bacteria</taxon>
        <taxon>Pseudomonadati</taxon>
        <taxon>Pseudomonadota</taxon>
        <taxon>Betaproteobacteria</taxon>
        <taxon>Burkholderiales</taxon>
        <taxon>Oxalobacteraceae</taxon>
        <taxon>Herbaspirillum</taxon>
    </lineage>
</organism>
<dbReference type="InterPro" id="IPR036249">
    <property type="entry name" value="Thioredoxin-like_sf"/>
</dbReference>
<dbReference type="Proteomes" id="UP000269199">
    <property type="component" value="Chromosome"/>
</dbReference>
<keyword evidence="1" id="KW-0813">Transport</keyword>
<dbReference type="InterPro" id="IPR013766">
    <property type="entry name" value="Thioredoxin_domain"/>
</dbReference>
<feature type="site" description="Contributes to redox potential value" evidence="8">
    <location>
        <position position="34"/>
    </location>
</feature>
<dbReference type="Pfam" id="PF00085">
    <property type="entry name" value="Thioredoxin"/>
    <property type="match status" value="1"/>
</dbReference>
<dbReference type="Gene3D" id="3.40.30.10">
    <property type="entry name" value="Glutaredoxin"/>
    <property type="match status" value="1"/>
</dbReference>
<keyword evidence="3 9" id="KW-1015">Disulfide bond</keyword>
<evidence type="ECO:0000256" key="2">
    <source>
        <dbReference type="ARBA" id="ARBA00022982"/>
    </source>
</evidence>
<dbReference type="RefSeq" id="WP_058895475.1">
    <property type="nucleotide sequence ID" value="NZ_CP024996.1"/>
</dbReference>
<dbReference type="CDD" id="cd02947">
    <property type="entry name" value="TRX_family"/>
    <property type="match status" value="1"/>
</dbReference>
<evidence type="ECO:0000256" key="4">
    <source>
        <dbReference type="ARBA" id="ARBA00023284"/>
    </source>
</evidence>
<evidence type="ECO:0000256" key="7">
    <source>
        <dbReference type="PIRNR" id="PIRNR000077"/>
    </source>
</evidence>
<evidence type="ECO:0000259" key="10">
    <source>
        <dbReference type="PROSITE" id="PS51352"/>
    </source>
</evidence>
<evidence type="ECO:0000256" key="9">
    <source>
        <dbReference type="PIRSR" id="PIRSR000077-4"/>
    </source>
</evidence>
<dbReference type="NCBIfam" id="TIGR01068">
    <property type="entry name" value="thioredoxin"/>
    <property type="match status" value="1"/>
</dbReference>
<feature type="active site" description="Nucleophile" evidence="8">
    <location>
        <position position="33"/>
    </location>
</feature>
<dbReference type="GO" id="GO:0015035">
    <property type="term" value="F:protein-disulfide reductase activity"/>
    <property type="evidence" value="ECO:0007669"/>
    <property type="project" value="UniProtKB-UniRule"/>
</dbReference>
<feature type="site" description="Contributes to redox potential value" evidence="8">
    <location>
        <position position="35"/>
    </location>
</feature>
<dbReference type="AlphaFoldDB" id="A0AAD0UBG8"/>
<evidence type="ECO:0000313" key="12">
    <source>
        <dbReference type="Proteomes" id="UP000269199"/>
    </source>
</evidence>
<dbReference type="FunFam" id="3.40.30.10:FF:000001">
    <property type="entry name" value="Thioredoxin"/>
    <property type="match status" value="1"/>
</dbReference>
<dbReference type="PANTHER" id="PTHR45663:SF42">
    <property type="entry name" value="THIOREDOXIN M5, CHLOROPLASTIC"/>
    <property type="match status" value="1"/>
</dbReference>
<reference evidence="11 12" key="1">
    <citation type="submission" date="2017-11" db="EMBL/GenBank/DDBJ databases">
        <title>Complete genome sequence of Herbaspirillum rubrisubalbicans DSM 11543.</title>
        <authorList>
            <person name="Chen M."/>
            <person name="An Q."/>
        </authorList>
    </citation>
    <scope>NUCLEOTIDE SEQUENCE [LARGE SCALE GENOMIC DNA]</scope>
    <source>
        <strain evidence="11 12">DSM 11543</strain>
    </source>
</reference>
<dbReference type="PANTHER" id="PTHR45663">
    <property type="entry name" value="GEO12009P1"/>
    <property type="match status" value="1"/>
</dbReference>